<dbReference type="Pfam" id="PF13408">
    <property type="entry name" value="Zn_ribbon_recom"/>
    <property type="match status" value="1"/>
</dbReference>
<proteinExistence type="predicted"/>
<feature type="coiled-coil region" evidence="6">
    <location>
        <begin position="369"/>
        <end position="424"/>
    </location>
</feature>
<evidence type="ECO:0000256" key="4">
    <source>
        <dbReference type="PIRSR" id="PIRSR606118-50"/>
    </source>
</evidence>
<dbReference type="AlphaFoldDB" id="A0A1F8F4W3"/>
<feature type="domain" description="Resolvase/invertase-type recombinase catalytic" evidence="7">
    <location>
        <begin position="5"/>
        <end position="152"/>
    </location>
</feature>
<dbReference type="InterPro" id="IPR036162">
    <property type="entry name" value="Resolvase-like_N_sf"/>
</dbReference>
<dbReference type="SUPFAM" id="SSF53041">
    <property type="entry name" value="Resolvase-like"/>
    <property type="match status" value="1"/>
</dbReference>
<gene>
    <name evidence="9" type="ORF">A3B86_02260</name>
</gene>
<dbReference type="Pfam" id="PF00239">
    <property type="entry name" value="Resolvase"/>
    <property type="match status" value="1"/>
</dbReference>
<dbReference type="Proteomes" id="UP000176834">
    <property type="component" value="Unassembled WGS sequence"/>
</dbReference>
<accession>A0A1F8F4W3</accession>
<sequence>MNKKNAIGYCRVSTDEQAKHGLSLDVQEESCKMAIQSDGYELLKIIRDEGKSGGNLNRAGMRELISLVINKKIDAIYTISGDRLNRNTLEYMQLRKLLRENDIDLKYINQANTDDSAMGRTMDTVLASFNEFQRLQTSEKVKKVSAARVEAGYFPTGAPIGYKNDINPDPNADRLAKKVIVPDAMAPLVTEAFKFFATGNFNGYDLCNLLNQKGLRTRYGKPMLPSRFYELLKNRIYLGEVHHGKNHNPNGKHKPLIDKATFDRVQSILDGHNKHACRRRKYCWLLGGFVYCARHGKRYTAEWHLNKKLAYYHCTNRNGCGKYIETNKLEALIADKFKDLEFNPEFIDKIIEKAKTAFYASRDEYDAKRQALVNQKTAFEAKLKSAEDKLFSEILLSDDYKRIRYEVKTEIESIEEQLAHLSQRQEVKVDIAKEILSFTKNIYLTYKKAPPHIKRHYLSLFWDRFEIQDGVIIKSVSSILFNHLLDLEQIYLKNQNPQITGDSDVLINIATELRGQDSNLEPSPYT</sequence>
<dbReference type="PROSITE" id="PS00397">
    <property type="entry name" value="RECOMBINASES_1"/>
    <property type="match status" value="1"/>
</dbReference>
<dbReference type="SMART" id="SM00857">
    <property type="entry name" value="Resolvase"/>
    <property type="match status" value="1"/>
</dbReference>
<dbReference type="PROSITE" id="PS51736">
    <property type="entry name" value="RECOMBINASES_3"/>
    <property type="match status" value="1"/>
</dbReference>
<dbReference type="Gene3D" id="3.90.1750.20">
    <property type="entry name" value="Putative Large Serine Recombinase, Chain B, Domain 2"/>
    <property type="match status" value="1"/>
</dbReference>
<keyword evidence="2" id="KW-0238">DNA-binding</keyword>
<dbReference type="InterPro" id="IPR025827">
    <property type="entry name" value="Zn_ribbon_recom_dom"/>
</dbReference>
<keyword evidence="1" id="KW-0229">DNA integration</keyword>
<feature type="domain" description="Recombinase" evidence="8">
    <location>
        <begin position="159"/>
        <end position="275"/>
    </location>
</feature>
<evidence type="ECO:0000313" key="9">
    <source>
        <dbReference type="EMBL" id="OGN07640.1"/>
    </source>
</evidence>
<dbReference type="CDD" id="cd00338">
    <property type="entry name" value="Ser_Recombinase"/>
    <property type="match status" value="1"/>
</dbReference>
<evidence type="ECO:0000256" key="6">
    <source>
        <dbReference type="SAM" id="Coils"/>
    </source>
</evidence>
<name>A0A1F8F4W3_9BACT</name>
<keyword evidence="6" id="KW-0175">Coiled coil</keyword>
<comment type="caution">
    <text evidence="9">The sequence shown here is derived from an EMBL/GenBank/DDBJ whole genome shotgun (WGS) entry which is preliminary data.</text>
</comment>
<dbReference type="GO" id="GO:0000150">
    <property type="term" value="F:DNA strand exchange activity"/>
    <property type="evidence" value="ECO:0007669"/>
    <property type="project" value="InterPro"/>
</dbReference>
<dbReference type="Gene3D" id="3.40.50.1390">
    <property type="entry name" value="Resolvase, N-terminal catalytic domain"/>
    <property type="match status" value="1"/>
</dbReference>
<evidence type="ECO:0000313" key="10">
    <source>
        <dbReference type="Proteomes" id="UP000176834"/>
    </source>
</evidence>
<organism evidence="9 10">
    <name type="scientific">Candidatus Yanofskybacteria bacterium RIFCSPHIGHO2_02_FULL_38_22b</name>
    <dbReference type="NCBI Taxonomy" id="1802673"/>
    <lineage>
        <taxon>Bacteria</taxon>
        <taxon>Candidatus Yanofskyibacteriota</taxon>
    </lineage>
</organism>
<dbReference type="GO" id="GO:0003677">
    <property type="term" value="F:DNA binding"/>
    <property type="evidence" value="ECO:0007669"/>
    <property type="project" value="UniProtKB-KW"/>
</dbReference>
<dbReference type="PANTHER" id="PTHR30461:SF23">
    <property type="entry name" value="DNA RECOMBINASE-RELATED"/>
    <property type="match status" value="1"/>
</dbReference>
<dbReference type="GO" id="GO:0015074">
    <property type="term" value="P:DNA integration"/>
    <property type="evidence" value="ECO:0007669"/>
    <property type="project" value="UniProtKB-KW"/>
</dbReference>
<dbReference type="InterPro" id="IPR038109">
    <property type="entry name" value="DNA_bind_recomb_sf"/>
</dbReference>
<reference evidence="9 10" key="1">
    <citation type="journal article" date="2016" name="Nat. Commun.">
        <title>Thousands of microbial genomes shed light on interconnected biogeochemical processes in an aquifer system.</title>
        <authorList>
            <person name="Anantharaman K."/>
            <person name="Brown C.T."/>
            <person name="Hug L.A."/>
            <person name="Sharon I."/>
            <person name="Castelle C.J."/>
            <person name="Probst A.J."/>
            <person name="Thomas B.C."/>
            <person name="Singh A."/>
            <person name="Wilkins M.J."/>
            <person name="Karaoz U."/>
            <person name="Brodie E.L."/>
            <person name="Williams K.H."/>
            <person name="Hubbard S.S."/>
            <person name="Banfield J.F."/>
        </authorList>
    </citation>
    <scope>NUCLEOTIDE SEQUENCE [LARGE SCALE GENOMIC DNA]</scope>
</reference>
<evidence type="ECO:0000256" key="3">
    <source>
        <dbReference type="ARBA" id="ARBA00023172"/>
    </source>
</evidence>
<dbReference type="InterPro" id="IPR050639">
    <property type="entry name" value="SSR_resolvase"/>
</dbReference>
<dbReference type="EMBL" id="MGJN01000003">
    <property type="protein sequence ID" value="OGN07640.1"/>
    <property type="molecule type" value="Genomic_DNA"/>
</dbReference>
<dbReference type="InterPro" id="IPR006118">
    <property type="entry name" value="Recombinase_CS"/>
</dbReference>
<evidence type="ECO:0000256" key="5">
    <source>
        <dbReference type="PROSITE-ProRule" id="PRU10137"/>
    </source>
</evidence>
<dbReference type="PANTHER" id="PTHR30461">
    <property type="entry name" value="DNA-INVERTASE FROM LAMBDOID PROPHAGE"/>
    <property type="match status" value="1"/>
</dbReference>
<dbReference type="InterPro" id="IPR006119">
    <property type="entry name" value="Resolv_N"/>
</dbReference>
<keyword evidence="3" id="KW-0233">DNA recombination</keyword>
<evidence type="ECO:0000259" key="8">
    <source>
        <dbReference type="PROSITE" id="PS51737"/>
    </source>
</evidence>
<evidence type="ECO:0008006" key="11">
    <source>
        <dbReference type="Google" id="ProtNLM"/>
    </source>
</evidence>
<evidence type="ECO:0000256" key="1">
    <source>
        <dbReference type="ARBA" id="ARBA00022908"/>
    </source>
</evidence>
<evidence type="ECO:0000256" key="2">
    <source>
        <dbReference type="ARBA" id="ARBA00023125"/>
    </source>
</evidence>
<dbReference type="Pfam" id="PF07508">
    <property type="entry name" value="Recombinase"/>
    <property type="match status" value="1"/>
</dbReference>
<dbReference type="PROSITE" id="PS51737">
    <property type="entry name" value="RECOMBINASE_DNA_BIND"/>
    <property type="match status" value="1"/>
</dbReference>
<feature type="active site" description="O-(5'-phospho-DNA)-serine intermediate" evidence="4 5">
    <location>
        <position position="13"/>
    </location>
</feature>
<protein>
    <recommendedName>
        <fullName evidence="11">Resolvase/invertase-type recombinase catalytic domain-containing protein</fullName>
    </recommendedName>
</protein>
<dbReference type="InterPro" id="IPR011109">
    <property type="entry name" value="DNA_bind_recombinase_dom"/>
</dbReference>
<evidence type="ECO:0000259" key="7">
    <source>
        <dbReference type="PROSITE" id="PS51736"/>
    </source>
</evidence>